<evidence type="ECO:0000313" key="1">
    <source>
        <dbReference type="EMBL" id="AYV23283.1"/>
    </source>
</evidence>
<dbReference type="RefSeq" id="WP_124941335.1">
    <property type="nucleotide sequence ID" value="NZ_CP033578.1"/>
</dbReference>
<accession>A0A3G4VEM9</accession>
<sequence length="70" mass="8289">MTFFNFVANYFQSTYKYEDNNSLLGKLFYVSPAERAERLNELFGTDAFWGISTYSERHKDSITEKAEQRD</sequence>
<gene>
    <name evidence="1" type="ORF">ECB94_18435</name>
</gene>
<dbReference type="EMBL" id="CP033578">
    <property type="protein sequence ID" value="AYV23283.1"/>
    <property type="molecule type" value="Genomic_DNA"/>
</dbReference>
<evidence type="ECO:0000313" key="2">
    <source>
        <dbReference type="Proteomes" id="UP000279760"/>
    </source>
</evidence>
<name>A0A3G4VEM9_9VIBR</name>
<organism evidence="1 2">
    <name type="scientific">Vibrio mediterranei</name>
    <dbReference type="NCBI Taxonomy" id="689"/>
    <lineage>
        <taxon>Bacteria</taxon>
        <taxon>Pseudomonadati</taxon>
        <taxon>Pseudomonadota</taxon>
        <taxon>Gammaproteobacteria</taxon>
        <taxon>Vibrionales</taxon>
        <taxon>Vibrionaceae</taxon>
        <taxon>Vibrio</taxon>
    </lineage>
</organism>
<dbReference type="AlphaFoldDB" id="A0A3G4VEM9"/>
<protein>
    <submittedName>
        <fullName evidence="1">Uncharacterized protein</fullName>
    </submittedName>
</protein>
<dbReference type="Proteomes" id="UP000279760">
    <property type="component" value="Chromosome 2"/>
</dbReference>
<proteinExistence type="predicted"/>
<reference evidence="1 2" key="1">
    <citation type="submission" date="2018-11" db="EMBL/GenBank/DDBJ databases">
        <title>Complete Genome Sequence of Vbrio mediterranei 117-T6: a Potential Pathogen Bacteria Isolated from the Conchocelis of Pyropia.</title>
        <authorList>
            <person name="Liu Q."/>
        </authorList>
    </citation>
    <scope>NUCLEOTIDE SEQUENCE [LARGE SCALE GENOMIC DNA]</scope>
    <source>
        <strain evidence="1 2">117-T6</strain>
    </source>
</reference>